<evidence type="ECO:0000313" key="2">
    <source>
        <dbReference type="EMBL" id="MEX0408560.1"/>
    </source>
</evidence>
<evidence type="ECO:0000256" key="1">
    <source>
        <dbReference type="SAM" id="MobiDB-lite"/>
    </source>
</evidence>
<feature type="compositionally biased region" description="Polar residues" evidence="1">
    <location>
        <begin position="79"/>
        <end position="97"/>
    </location>
</feature>
<comment type="caution">
    <text evidence="2">The sequence shown here is derived from an EMBL/GenBank/DDBJ whole genome shotgun (WGS) entry which is preliminary data.</text>
</comment>
<dbReference type="EMBL" id="JBDPGJ010000005">
    <property type="protein sequence ID" value="MEX0408560.1"/>
    <property type="molecule type" value="Genomic_DNA"/>
</dbReference>
<accession>A0ABV3SSP1</accession>
<evidence type="ECO:0000313" key="3">
    <source>
        <dbReference type="Proteomes" id="UP001556692"/>
    </source>
</evidence>
<gene>
    <name evidence="2" type="ORF">ABGN05_23140</name>
</gene>
<dbReference type="Proteomes" id="UP001556692">
    <property type="component" value="Unassembled WGS sequence"/>
</dbReference>
<sequence length="97" mass="10391">MRRTDLLTVGGITQSILEWALDYGITPEMIMARLRGGMKPHVAVAKPMRTKPGDRLPDLLSLLPGAVADLEASKGTGAGSNAQETPETDFSNIEVSR</sequence>
<organism evidence="2 3">
    <name type="scientific">Aquibium pacificus</name>
    <dbReference type="NCBI Taxonomy" id="3153579"/>
    <lineage>
        <taxon>Bacteria</taxon>
        <taxon>Pseudomonadati</taxon>
        <taxon>Pseudomonadota</taxon>
        <taxon>Alphaproteobacteria</taxon>
        <taxon>Hyphomicrobiales</taxon>
        <taxon>Phyllobacteriaceae</taxon>
        <taxon>Aquibium</taxon>
    </lineage>
</organism>
<dbReference type="RefSeq" id="WP_367956421.1">
    <property type="nucleotide sequence ID" value="NZ_JBDPGJ010000005.1"/>
</dbReference>
<protein>
    <submittedName>
        <fullName evidence="2">Uncharacterized protein</fullName>
    </submittedName>
</protein>
<reference evidence="2 3" key="1">
    <citation type="submission" date="2024-05" db="EMBL/GenBank/DDBJ databases">
        <authorList>
            <person name="Jiang F."/>
        </authorList>
    </citation>
    <scope>NUCLEOTIDE SEQUENCE [LARGE SCALE GENOMIC DNA]</scope>
    <source>
        <strain evidence="2 3">LZ166</strain>
    </source>
</reference>
<proteinExistence type="predicted"/>
<keyword evidence="3" id="KW-1185">Reference proteome</keyword>
<name>A0ABV3SSP1_9HYPH</name>
<feature type="region of interest" description="Disordered" evidence="1">
    <location>
        <begin position="71"/>
        <end position="97"/>
    </location>
</feature>